<feature type="signal peptide" evidence="1">
    <location>
        <begin position="1"/>
        <end position="15"/>
    </location>
</feature>
<sequence>MAALAWLIIVVVGLSMITNDHVAVVVAAPASTEAYSFADHSCGLTPISPSSPLGQARKGILISVVNVHNSHPGEFSTCINVNGLWARAACPDPTSASCPACLAEAQAFLDQNCLYFARGRVQENGMTCNMAFGSKSVCR</sequence>
<evidence type="ECO:0000313" key="3">
    <source>
        <dbReference type="Proteomes" id="UP001497516"/>
    </source>
</evidence>
<organism evidence="2 3">
    <name type="scientific">Linum trigynum</name>
    <dbReference type="NCBI Taxonomy" id="586398"/>
    <lineage>
        <taxon>Eukaryota</taxon>
        <taxon>Viridiplantae</taxon>
        <taxon>Streptophyta</taxon>
        <taxon>Embryophyta</taxon>
        <taxon>Tracheophyta</taxon>
        <taxon>Spermatophyta</taxon>
        <taxon>Magnoliopsida</taxon>
        <taxon>eudicotyledons</taxon>
        <taxon>Gunneridae</taxon>
        <taxon>Pentapetalae</taxon>
        <taxon>rosids</taxon>
        <taxon>fabids</taxon>
        <taxon>Malpighiales</taxon>
        <taxon>Linaceae</taxon>
        <taxon>Linum</taxon>
    </lineage>
</organism>
<gene>
    <name evidence="2" type="ORF">LTRI10_LOCUS27611</name>
</gene>
<evidence type="ECO:0000313" key="2">
    <source>
        <dbReference type="EMBL" id="CAL1386572.1"/>
    </source>
</evidence>
<name>A0AAV2ELI8_9ROSI</name>
<keyword evidence="3" id="KW-1185">Reference proteome</keyword>
<accession>A0AAV2ELI8</accession>
<keyword evidence="1" id="KW-0732">Signal</keyword>
<dbReference type="EMBL" id="OZ034818">
    <property type="protein sequence ID" value="CAL1386572.1"/>
    <property type="molecule type" value="Genomic_DNA"/>
</dbReference>
<protein>
    <recommendedName>
        <fullName evidence="4">Gnk2-homologous domain-containing protein</fullName>
    </recommendedName>
</protein>
<proteinExistence type="predicted"/>
<evidence type="ECO:0008006" key="4">
    <source>
        <dbReference type="Google" id="ProtNLM"/>
    </source>
</evidence>
<feature type="chain" id="PRO_5043819375" description="Gnk2-homologous domain-containing protein" evidence="1">
    <location>
        <begin position="16"/>
        <end position="139"/>
    </location>
</feature>
<reference evidence="2 3" key="1">
    <citation type="submission" date="2024-04" db="EMBL/GenBank/DDBJ databases">
        <authorList>
            <person name="Fracassetti M."/>
        </authorList>
    </citation>
    <scope>NUCLEOTIDE SEQUENCE [LARGE SCALE GENOMIC DNA]</scope>
</reference>
<dbReference type="AlphaFoldDB" id="A0AAV2ELI8"/>
<dbReference type="Proteomes" id="UP001497516">
    <property type="component" value="Chromosome 5"/>
</dbReference>
<evidence type="ECO:0000256" key="1">
    <source>
        <dbReference type="SAM" id="SignalP"/>
    </source>
</evidence>